<dbReference type="GO" id="GO:0048024">
    <property type="term" value="P:regulation of mRNA splicing, via spliceosome"/>
    <property type="evidence" value="ECO:0007669"/>
    <property type="project" value="TreeGrafter"/>
</dbReference>
<name>A0A4E0RTZ3_FASHE</name>
<dbReference type="CDD" id="cd22383">
    <property type="entry name" value="KH-I_Hqk_like"/>
    <property type="match status" value="1"/>
</dbReference>
<reference evidence="5" key="1">
    <citation type="submission" date="2019-03" db="EMBL/GenBank/DDBJ databases">
        <title>Improved annotation for the trematode Fasciola hepatica.</title>
        <authorList>
            <person name="Choi Y.-J."/>
            <person name="Martin J."/>
            <person name="Mitreva M."/>
        </authorList>
    </citation>
    <scope>NUCLEOTIDE SEQUENCE [LARGE SCALE GENOMIC DNA]</scope>
</reference>
<dbReference type="Proteomes" id="UP000230066">
    <property type="component" value="Unassembled WGS sequence"/>
</dbReference>
<dbReference type="AlphaFoldDB" id="A0A4E0RTZ3"/>
<feature type="compositionally biased region" description="Acidic residues" evidence="2">
    <location>
        <begin position="666"/>
        <end position="677"/>
    </location>
</feature>
<evidence type="ECO:0000313" key="6">
    <source>
        <dbReference type="Proteomes" id="UP000230066"/>
    </source>
</evidence>
<dbReference type="SUPFAM" id="SSF54791">
    <property type="entry name" value="Eukaryotic type KH-domain (KH-domain type I)"/>
    <property type="match status" value="1"/>
</dbReference>
<feature type="compositionally biased region" description="Low complexity" evidence="2">
    <location>
        <begin position="575"/>
        <end position="594"/>
    </location>
</feature>
<feature type="region of interest" description="Disordered" evidence="2">
    <location>
        <begin position="361"/>
        <end position="386"/>
    </location>
</feature>
<dbReference type="EMBL" id="JXXN02001317">
    <property type="protein sequence ID" value="THD25038.1"/>
    <property type="molecule type" value="Genomic_DNA"/>
</dbReference>
<organism evidence="5 6">
    <name type="scientific">Fasciola hepatica</name>
    <name type="common">Liver fluke</name>
    <dbReference type="NCBI Taxonomy" id="6192"/>
    <lineage>
        <taxon>Eukaryota</taxon>
        <taxon>Metazoa</taxon>
        <taxon>Spiralia</taxon>
        <taxon>Lophotrochozoa</taxon>
        <taxon>Platyhelminthes</taxon>
        <taxon>Trematoda</taxon>
        <taxon>Digenea</taxon>
        <taxon>Plagiorchiida</taxon>
        <taxon>Echinostomata</taxon>
        <taxon>Echinostomatoidea</taxon>
        <taxon>Fasciolidae</taxon>
        <taxon>Fasciola</taxon>
    </lineage>
</organism>
<feature type="compositionally biased region" description="Basic and acidic residues" evidence="2">
    <location>
        <begin position="678"/>
        <end position="694"/>
    </location>
</feature>
<dbReference type="InterPro" id="IPR055256">
    <property type="entry name" value="KH_1_KHDC4/BBP-like"/>
</dbReference>
<feature type="compositionally biased region" description="Polar residues" evidence="2">
    <location>
        <begin position="421"/>
        <end position="446"/>
    </location>
</feature>
<dbReference type="PANTHER" id="PTHR11208">
    <property type="entry name" value="RNA-BINDING PROTEIN RELATED"/>
    <property type="match status" value="1"/>
</dbReference>
<accession>A0A4E0RTZ3</accession>
<dbReference type="Pfam" id="PF16544">
    <property type="entry name" value="STAR_dimer"/>
    <property type="match status" value="1"/>
</dbReference>
<feature type="compositionally biased region" description="Low complexity" evidence="2">
    <location>
        <begin position="512"/>
        <end position="563"/>
    </location>
</feature>
<dbReference type="PANTHER" id="PTHR11208:SF125">
    <property type="entry name" value="KH DOMAIN-CONTAINING RNA-BINDING PROTEIN QKI"/>
    <property type="match status" value="1"/>
</dbReference>
<dbReference type="GO" id="GO:0003729">
    <property type="term" value="F:mRNA binding"/>
    <property type="evidence" value="ECO:0007669"/>
    <property type="project" value="TreeGrafter"/>
</dbReference>
<feature type="compositionally biased region" description="Polar residues" evidence="2">
    <location>
        <begin position="699"/>
        <end position="710"/>
    </location>
</feature>
<dbReference type="Gene3D" id="3.30.1370.10">
    <property type="entry name" value="K Homology domain, type 1"/>
    <property type="match status" value="1"/>
</dbReference>
<proteinExistence type="predicted"/>
<feature type="region of interest" description="Disordered" evidence="2">
    <location>
        <begin position="420"/>
        <end position="446"/>
    </location>
</feature>
<dbReference type="Pfam" id="PF22675">
    <property type="entry name" value="KH-I_KHDC4-BBP"/>
    <property type="match status" value="1"/>
</dbReference>
<dbReference type="Gene3D" id="1.20.5.4010">
    <property type="match status" value="1"/>
</dbReference>
<feature type="domain" description="STAR protein homodimerisation region" evidence="3">
    <location>
        <begin position="13"/>
        <end position="56"/>
    </location>
</feature>
<feature type="compositionally biased region" description="Basic residues" evidence="2">
    <location>
        <begin position="264"/>
        <end position="278"/>
    </location>
</feature>
<evidence type="ECO:0000313" key="5">
    <source>
        <dbReference type="EMBL" id="THD25038.1"/>
    </source>
</evidence>
<feature type="region of interest" description="Disordered" evidence="2">
    <location>
        <begin position="242"/>
        <end position="315"/>
    </location>
</feature>
<protein>
    <submittedName>
        <fullName evidence="5">Protein quaking</fullName>
    </submittedName>
</protein>
<keyword evidence="1" id="KW-0694">RNA-binding</keyword>
<gene>
    <name evidence="5" type="ORF">D915_004120</name>
</gene>
<evidence type="ECO:0000259" key="3">
    <source>
        <dbReference type="Pfam" id="PF16544"/>
    </source>
</evidence>
<dbReference type="InterPro" id="IPR036612">
    <property type="entry name" value="KH_dom_type_1_sf"/>
</dbReference>
<dbReference type="InterPro" id="IPR032377">
    <property type="entry name" value="STAR_dimer"/>
</dbReference>
<evidence type="ECO:0000259" key="4">
    <source>
        <dbReference type="Pfam" id="PF22675"/>
    </source>
</evidence>
<dbReference type="GO" id="GO:0005634">
    <property type="term" value="C:nucleus"/>
    <property type="evidence" value="ECO:0007669"/>
    <property type="project" value="TreeGrafter"/>
</dbReference>
<keyword evidence="6" id="KW-1185">Reference proteome</keyword>
<feature type="domain" description="KHDC4/BBP-like KH-domain type I" evidence="4">
    <location>
        <begin position="89"/>
        <end position="163"/>
    </location>
</feature>
<evidence type="ECO:0000256" key="2">
    <source>
        <dbReference type="SAM" id="MobiDB-lite"/>
    </source>
</evidence>
<feature type="region of interest" description="Disordered" evidence="2">
    <location>
        <begin position="512"/>
        <end position="721"/>
    </location>
</feature>
<dbReference type="InterPro" id="IPR045071">
    <property type="entry name" value="BBP-like"/>
</dbReference>
<comment type="caution">
    <text evidence="5">The sequence shown here is derived from an EMBL/GenBank/DDBJ whole genome shotgun (WGS) entry which is preliminary data.</text>
</comment>
<feature type="compositionally biased region" description="Polar residues" evidence="2">
    <location>
        <begin position="614"/>
        <end position="642"/>
    </location>
</feature>
<evidence type="ECO:0000256" key="1">
    <source>
        <dbReference type="ARBA" id="ARBA00022884"/>
    </source>
</evidence>
<sequence>MDTYASNNSNDNKAKLDYLKELLADRSVLSNYPGIYIHVGKILEQEIVKVRSALFATYGIYSITEKDLPAPEGPKVNLVNKVYMPPAENNSFNFVGRILGPDGSTAKCLQKCLGVKLMVRGRGSMRDRKKEEANIGKPNWEHLNDKLHVVLTVEDYENRAQARLDKASEYIALFLKESVKSSDRDDKVKQMQLMELSFRREPRVTWPVNYGELVNFNMPPRNGAFFPNPNLMGFGYGYPHPGAPPPTPHPNALFSPLHSSPSHSHPHHSHHHQHHPHSQHATSSVPGSVHPAPPGTAPPAQFGPVSGNHHQPGLTVTQAHGTQLGSLTHSFASALSPGINATVLMGHPGAAGPYATSHLAQTANNSGNGGLIGPGQSVTAGPAPNPNIPPGALAMASMNYWSNAASGLTHLPRTDYPLSAGPSSLNGYPNGTEQTSSDGFTTAQLTNGSPSSGLCNIFMPAHSATPALGRVHEEPVTGGLLGDFVPCIGTKDPGVVVTDGTMAGGLPGLYASTGPGPSTSTKSNTLKLTGGTLHTGSTSQQTDTVSRTSTTASPATPSSSFAAKQGLKPRYFQRGNIYSSHNSHGHSISNSTGSRGNRNTVVAVKVGSKDKSNAGLTNGTRQTALKVHVSTNSRLDENNTSNTDKKYATGSRSTVKKSREGKEIESDWQDVDTEPIAEDGRSKPETPPLEDRMLKLSLISGNNGQSSSDLETLPIGLENAK</sequence>